<protein>
    <submittedName>
        <fullName evidence="1">Helix-turn-helix transcriptional regulator</fullName>
    </submittedName>
</protein>
<name>A0A4S5E2J0_9MICC</name>
<keyword evidence="2" id="KW-1185">Reference proteome</keyword>
<dbReference type="Proteomes" id="UP000305233">
    <property type="component" value="Unassembled WGS sequence"/>
</dbReference>
<dbReference type="RefSeq" id="WP_136455080.1">
    <property type="nucleotide sequence ID" value="NZ_SSWH01000010.1"/>
</dbReference>
<accession>A0A4S5E2J0</accession>
<reference evidence="1 2" key="1">
    <citation type="submission" date="2019-04" db="EMBL/GenBank/DDBJ databases">
        <authorList>
            <person name="Liu Q."/>
            <person name="Xin Y.-H."/>
        </authorList>
    </citation>
    <scope>NUCLEOTIDE SEQUENCE [LARGE SCALE GENOMIC DNA]</scope>
    <source>
        <strain evidence="1 2">AM23</strain>
    </source>
</reference>
<comment type="caution">
    <text evidence="1">The sequence shown here is derived from an EMBL/GenBank/DDBJ whole genome shotgun (WGS) entry which is preliminary data.</text>
</comment>
<gene>
    <name evidence="1" type="ORF">E8P82_11710</name>
</gene>
<dbReference type="AlphaFoldDB" id="A0A4S5E2J0"/>
<evidence type="ECO:0000313" key="2">
    <source>
        <dbReference type="Proteomes" id="UP000305233"/>
    </source>
</evidence>
<sequence>MRRRIEYTWRLRELMAARGMNTISDLLPHLADRGIELSASQIYRLVGSKPERMNLTLLGALLDTLDCSFEELCPTTIEAESSRTTKKAVGDGPSPDGSIRPARARIRRPE</sequence>
<dbReference type="InterPro" id="IPR001387">
    <property type="entry name" value="Cro/C1-type_HTH"/>
</dbReference>
<dbReference type="OrthoDB" id="3626437at2"/>
<organism evidence="1 2">
    <name type="scientific">Arthrobacter echini</name>
    <dbReference type="NCBI Taxonomy" id="1529066"/>
    <lineage>
        <taxon>Bacteria</taxon>
        <taxon>Bacillati</taxon>
        <taxon>Actinomycetota</taxon>
        <taxon>Actinomycetes</taxon>
        <taxon>Micrococcales</taxon>
        <taxon>Micrococcaceae</taxon>
        <taxon>Arthrobacter</taxon>
    </lineage>
</organism>
<dbReference type="Pfam" id="PF13443">
    <property type="entry name" value="HTH_26"/>
    <property type="match status" value="1"/>
</dbReference>
<proteinExistence type="predicted"/>
<evidence type="ECO:0000313" key="1">
    <source>
        <dbReference type="EMBL" id="THJ65631.1"/>
    </source>
</evidence>
<dbReference type="EMBL" id="SSWH01000010">
    <property type="protein sequence ID" value="THJ65631.1"/>
    <property type="molecule type" value="Genomic_DNA"/>
</dbReference>